<feature type="compositionally biased region" description="Polar residues" evidence="1">
    <location>
        <begin position="364"/>
        <end position="380"/>
    </location>
</feature>
<reference evidence="2" key="1">
    <citation type="submission" date="2019-07" db="EMBL/GenBank/DDBJ databases">
        <authorList>
            <person name="Palmer J.M."/>
        </authorList>
    </citation>
    <scope>NUCLEOTIDE SEQUENCE</scope>
    <source>
        <strain evidence="2">PC9</strain>
    </source>
</reference>
<feature type="region of interest" description="Disordered" evidence="1">
    <location>
        <begin position="355"/>
        <end position="380"/>
    </location>
</feature>
<dbReference type="GeneID" id="59378235"/>
<keyword evidence="3" id="KW-1185">Reference proteome</keyword>
<evidence type="ECO:0000256" key="1">
    <source>
        <dbReference type="SAM" id="MobiDB-lite"/>
    </source>
</evidence>
<evidence type="ECO:0000313" key="3">
    <source>
        <dbReference type="Proteomes" id="UP000623687"/>
    </source>
</evidence>
<evidence type="ECO:0008006" key="4">
    <source>
        <dbReference type="Google" id="ProtNLM"/>
    </source>
</evidence>
<dbReference type="VEuPathDB" id="FungiDB:PC9H_008417"/>
<evidence type="ECO:0000313" key="2">
    <source>
        <dbReference type="EMBL" id="KAF7426052.1"/>
    </source>
</evidence>
<dbReference type="EMBL" id="JACETU010000006">
    <property type="protein sequence ID" value="KAF7426052.1"/>
    <property type="molecule type" value="Genomic_DNA"/>
</dbReference>
<gene>
    <name evidence="2" type="ORF">PC9H_008417</name>
</gene>
<comment type="caution">
    <text evidence="2">The sequence shown here is derived from an EMBL/GenBank/DDBJ whole genome shotgun (WGS) entry which is preliminary data.</text>
</comment>
<dbReference type="AlphaFoldDB" id="A0A8H6ZR21"/>
<protein>
    <recommendedName>
        <fullName evidence="4">Lipid droplet-associated perilipin protein</fullName>
    </recommendedName>
</protein>
<feature type="compositionally biased region" description="Polar residues" evidence="1">
    <location>
        <begin position="1"/>
        <end position="23"/>
    </location>
</feature>
<dbReference type="RefSeq" id="XP_036629356.1">
    <property type="nucleotide sequence ID" value="XM_036777928.1"/>
</dbReference>
<feature type="region of interest" description="Disordered" evidence="1">
    <location>
        <begin position="1"/>
        <end position="24"/>
    </location>
</feature>
<accession>A0A8H6ZR21</accession>
<organism evidence="2 3">
    <name type="scientific">Pleurotus ostreatus</name>
    <name type="common">Oyster mushroom</name>
    <name type="synonym">White-rot fungus</name>
    <dbReference type="NCBI Taxonomy" id="5322"/>
    <lineage>
        <taxon>Eukaryota</taxon>
        <taxon>Fungi</taxon>
        <taxon>Dikarya</taxon>
        <taxon>Basidiomycota</taxon>
        <taxon>Agaricomycotina</taxon>
        <taxon>Agaricomycetes</taxon>
        <taxon>Agaricomycetidae</taxon>
        <taxon>Agaricales</taxon>
        <taxon>Pleurotineae</taxon>
        <taxon>Pleurotaceae</taxon>
        <taxon>Pleurotus</taxon>
    </lineage>
</organism>
<dbReference type="SUPFAM" id="SSF58113">
    <property type="entry name" value="Apolipoprotein A-I"/>
    <property type="match status" value="1"/>
</dbReference>
<sequence>MATMAETQTSTIPMPNGTESTASEHPAPEITFIHRVASIPLVYSSLQTIHDTLASNTYTRTPFSTAKDLSATAYKYTEPFQARFAPLIVRADGYANKAVDIVESRYPYPFQVKPEEVATFVRERRDSAVSVANKNFDEKVKSPAFNVAQGIDNRFAPIVDYIEAQVNGPEAGPSTPPDAKYQYQRALALSRTLTDRAYVYSGEQIKHLQTQSVLVNRAMETAHSISELASSSLSTAQTRVHTLSDTMVLELQKIQTSAQALSTSLATSASELQTSIRSQASAIPPQFHEHLAHLQGQVHELQTSLGATINELKGIVTAKDVPIQEKVNKVTAEVKDRVTPLLAIVQARVTEILSGKKTGEGAPSNGNGQPPTANGNGVAE</sequence>
<dbReference type="Proteomes" id="UP000623687">
    <property type="component" value="Unassembled WGS sequence"/>
</dbReference>
<proteinExistence type="predicted"/>
<dbReference type="OrthoDB" id="376826at2759"/>
<dbReference type="Gene3D" id="1.20.120.20">
    <property type="entry name" value="Apolipoprotein"/>
    <property type="match status" value="1"/>
</dbReference>
<name>A0A8H6ZR21_PLEOS</name>